<feature type="transmembrane region" description="Helical" evidence="6">
    <location>
        <begin position="100"/>
        <end position="118"/>
    </location>
</feature>
<keyword evidence="5 6" id="KW-0472">Membrane</keyword>
<accession>A0A521ARW6</accession>
<feature type="transmembrane region" description="Helical" evidence="6">
    <location>
        <begin position="223"/>
        <end position="246"/>
    </location>
</feature>
<comment type="similarity">
    <text evidence="2">Belongs to the EamA transporter family.</text>
</comment>
<feature type="transmembrane region" description="Helical" evidence="6">
    <location>
        <begin position="68"/>
        <end position="88"/>
    </location>
</feature>
<evidence type="ECO:0000256" key="3">
    <source>
        <dbReference type="ARBA" id="ARBA00022692"/>
    </source>
</evidence>
<dbReference type="AlphaFoldDB" id="A0A521ARW6"/>
<keyword evidence="3 6" id="KW-0812">Transmembrane</keyword>
<dbReference type="InterPro" id="IPR000620">
    <property type="entry name" value="EamA_dom"/>
</dbReference>
<dbReference type="PANTHER" id="PTHR32322:SF2">
    <property type="entry name" value="EAMA DOMAIN-CONTAINING PROTEIN"/>
    <property type="match status" value="1"/>
</dbReference>
<sequence length="298" mass="32279">MTAYFGEMVALATAFCWTITSISFEWAGKKVGSLPLNLIRLVLAFLFISIFSYFRLGLFFASDAPPETWGWLALSGIIGLFIGDLLLFQAFVLIGARVSMLIMALTPPIAAFFGWLILNEQMTPSQLIGMTVTIMGIAMVILAKEKNQKTVQIRYPVKGILMAFGGAVGQGLGLVVSKLGMKDYDPFLATQIRIIAGAAAYIALFFVFSKWKPVFTALHNKKAMIGISTGSFFGPFLGVSFSLLAVQHTTTGIVSTIMSIVPVLIIIPSIIVFKEKVSLKEVAGAVIAFGGVVMFFVF</sequence>
<feature type="transmembrane region" description="Helical" evidence="6">
    <location>
        <begin position="279"/>
        <end position="297"/>
    </location>
</feature>
<dbReference type="InterPro" id="IPR050638">
    <property type="entry name" value="AA-Vitamin_Transporters"/>
</dbReference>
<proteinExistence type="inferred from homology"/>
<feature type="transmembrane region" description="Helical" evidence="6">
    <location>
        <begin position="188"/>
        <end position="211"/>
    </location>
</feature>
<feature type="domain" description="EamA" evidence="7">
    <location>
        <begin position="158"/>
        <end position="296"/>
    </location>
</feature>
<dbReference type="OrthoDB" id="161804at2"/>
<keyword evidence="9" id="KW-1185">Reference proteome</keyword>
<dbReference type="Pfam" id="PF00892">
    <property type="entry name" value="EamA"/>
    <property type="match status" value="2"/>
</dbReference>
<feature type="transmembrane region" description="Helical" evidence="6">
    <location>
        <begin position="252"/>
        <end position="272"/>
    </location>
</feature>
<feature type="transmembrane region" description="Helical" evidence="6">
    <location>
        <begin position="124"/>
        <end position="143"/>
    </location>
</feature>
<dbReference type="RefSeq" id="WP_142531735.1">
    <property type="nucleotide sequence ID" value="NZ_FXTB01000001.1"/>
</dbReference>
<evidence type="ECO:0000313" key="8">
    <source>
        <dbReference type="EMBL" id="SMO37525.1"/>
    </source>
</evidence>
<evidence type="ECO:0000256" key="2">
    <source>
        <dbReference type="ARBA" id="ARBA00007362"/>
    </source>
</evidence>
<dbReference type="Proteomes" id="UP000319040">
    <property type="component" value="Unassembled WGS sequence"/>
</dbReference>
<evidence type="ECO:0000256" key="1">
    <source>
        <dbReference type="ARBA" id="ARBA00004141"/>
    </source>
</evidence>
<protein>
    <submittedName>
        <fullName evidence="8">Uncharacterized membrane protein</fullName>
    </submittedName>
</protein>
<evidence type="ECO:0000259" key="7">
    <source>
        <dbReference type="Pfam" id="PF00892"/>
    </source>
</evidence>
<dbReference type="GO" id="GO:0016020">
    <property type="term" value="C:membrane"/>
    <property type="evidence" value="ECO:0007669"/>
    <property type="project" value="UniProtKB-SubCell"/>
</dbReference>
<organism evidence="8 9">
    <name type="scientific">Saccharicrinis carchari</name>
    <dbReference type="NCBI Taxonomy" id="1168039"/>
    <lineage>
        <taxon>Bacteria</taxon>
        <taxon>Pseudomonadati</taxon>
        <taxon>Bacteroidota</taxon>
        <taxon>Bacteroidia</taxon>
        <taxon>Marinilabiliales</taxon>
        <taxon>Marinilabiliaceae</taxon>
        <taxon>Saccharicrinis</taxon>
    </lineage>
</organism>
<evidence type="ECO:0000313" key="9">
    <source>
        <dbReference type="Proteomes" id="UP000319040"/>
    </source>
</evidence>
<feature type="transmembrane region" description="Helical" evidence="6">
    <location>
        <begin position="155"/>
        <end position="176"/>
    </location>
</feature>
<dbReference type="PANTHER" id="PTHR32322">
    <property type="entry name" value="INNER MEMBRANE TRANSPORTER"/>
    <property type="match status" value="1"/>
</dbReference>
<gene>
    <name evidence="8" type="ORF">SAMN06265379_101346</name>
</gene>
<dbReference type="SUPFAM" id="SSF103481">
    <property type="entry name" value="Multidrug resistance efflux transporter EmrE"/>
    <property type="match status" value="2"/>
</dbReference>
<evidence type="ECO:0000256" key="4">
    <source>
        <dbReference type="ARBA" id="ARBA00022989"/>
    </source>
</evidence>
<reference evidence="8 9" key="1">
    <citation type="submission" date="2017-05" db="EMBL/GenBank/DDBJ databases">
        <authorList>
            <person name="Varghese N."/>
            <person name="Submissions S."/>
        </authorList>
    </citation>
    <scope>NUCLEOTIDE SEQUENCE [LARGE SCALE GENOMIC DNA]</scope>
    <source>
        <strain evidence="8 9">DSM 27040</strain>
    </source>
</reference>
<dbReference type="InterPro" id="IPR037185">
    <property type="entry name" value="EmrE-like"/>
</dbReference>
<evidence type="ECO:0000256" key="6">
    <source>
        <dbReference type="SAM" id="Phobius"/>
    </source>
</evidence>
<feature type="domain" description="EamA" evidence="7">
    <location>
        <begin position="5"/>
        <end position="141"/>
    </location>
</feature>
<comment type="subcellular location">
    <subcellularLocation>
        <location evidence="1">Membrane</location>
        <topology evidence="1">Multi-pass membrane protein</topology>
    </subcellularLocation>
</comment>
<dbReference type="EMBL" id="FXTB01000001">
    <property type="protein sequence ID" value="SMO37525.1"/>
    <property type="molecule type" value="Genomic_DNA"/>
</dbReference>
<keyword evidence="4 6" id="KW-1133">Transmembrane helix</keyword>
<name>A0A521ARW6_SACCC</name>
<feature type="transmembrane region" description="Helical" evidence="6">
    <location>
        <begin position="6"/>
        <end position="26"/>
    </location>
</feature>
<feature type="transmembrane region" description="Helical" evidence="6">
    <location>
        <begin position="38"/>
        <end position="56"/>
    </location>
</feature>
<evidence type="ECO:0000256" key="5">
    <source>
        <dbReference type="ARBA" id="ARBA00023136"/>
    </source>
</evidence>